<dbReference type="Gene3D" id="3.30.70.660">
    <property type="entry name" value="Pseudouridine synthase I, catalytic domain, C-terminal subdomain"/>
    <property type="match status" value="1"/>
</dbReference>
<dbReference type="EMBL" id="AFRT01005920">
    <property type="protein sequence ID" value="ELU35624.1"/>
    <property type="molecule type" value="Genomic_DNA"/>
</dbReference>
<dbReference type="HOGENOM" id="CLU_2777659_0_0_1"/>
<proteinExistence type="predicted"/>
<accession>L8WGV5</accession>
<dbReference type="InterPro" id="IPR020095">
    <property type="entry name" value="PsdUridine_synth_TruA_C"/>
</dbReference>
<evidence type="ECO:0000313" key="1">
    <source>
        <dbReference type="EMBL" id="ELU35624.1"/>
    </source>
</evidence>
<evidence type="ECO:0000313" key="2">
    <source>
        <dbReference type="Proteomes" id="UP000011668"/>
    </source>
</evidence>
<dbReference type="OrthoDB" id="10256309at2759"/>
<organism evidence="1 2">
    <name type="scientific">Thanatephorus cucumeris (strain AG1-IA)</name>
    <name type="common">Rice sheath blight fungus</name>
    <name type="synonym">Rhizoctonia solani</name>
    <dbReference type="NCBI Taxonomy" id="983506"/>
    <lineage>
        <taxon>Eukaryota</taxon>
        <taxon>Fungi</taxon>
        <taxon>Dikarya</taxon>
        <taxon>Basidiomycota</taxon>
        <taxon>Agaricomycotina</taxon>
        <taxon>Agaricomycetes</taxon>
        <taxon>Cantharellales</taxon>
        <taxon>Ceratobasidiaceae</taxon>
        <taxon>Rhizoctonia</taxon>
        <taxon>Rhizoctonia solani AG-1</taxon>
    </lineage>
</organism>
<keyword evidence="2" id="KW-1185">Reference proteome</keyword>
<dbReference type="STRING" id="983506.L8WGV5"/>
<dbReference type="AlphaFoldDB" id="L8WGV5"/>
<dbReference type="GO" id="GO:0009982">
    <property type="term" value="F:pseudouridine synthase activity"/>
    <property type="evidence" value="ECO:0007669"/>
    <property type="project" value="InterPro"/>
</dbReference>
<gene>
    <name evidence="1" type="ORF">AG1IA_10346</name>
</gene>
<reference evidence="1 2" key="1">
    <citation type="journal article" date="2013" name="Nat. Commun.">
        <title>The evolution and pathogenic mechanisms of the rice sheath blight pathogen.</title>
        <authorList>
            <person name="Zheng A."/>
            <person name="Lin R."/>
            <person name="Xu L."/>
            <person name="Qin P."/>
            <person name="Tang C."/>
            <person name="Ai P."/>
            <person name="Zhang D."/>
            <person name="Liu Y."/>
            <person name="Sun Z."/>
            <person name="Feng H."/>
            <person name="Wang Y."/>
            <person name="Chen Y."/>
            <person name="Liang X."/>
            <person name="Fu R."/>
            <person name="Li Q."/>
            <person name="Zhang J."/>
            <person name="Yu X."/>
            <person name="Xie Z."/>
            <person name="Ding L."/>
            <person name="Guan P."/>
            <person name="Tang J."/>
            <person name="Liang Y."/>
            <person name="Wang S."/>
            <person name="Deng Q."/>
            <person name="Li S."/>
            <person name="Zhu J."/>
            <person name="Wang L."/>
            <person name="Liu H."/>
            <person name="Li P."/>
        </authorList>
    </citation>
    <scope>NUCLEOTIDE SEQUENCE [LARGE SCALE GENOMIC DNA]</scope>
    <source>
        <strain evidence="2">AG-1 IA</strain>
    </source>
</reference>
<name>L8WGV5_THACA</name>
<dbReference type="Proteomes" id="UP000011668">
    <property type="component" value="Unassembled WGS sequence"/>
</dbReference>
<comment type="caution">
    <text evidence="1">The sequence shown here is derived from an EMBL/GenBank/DDBJ whole genome shotgun (WGS) entry which is preliminary data.</text>
</comment>
<sequence>MYHGQSFMLHQRKMTTLLIFASRTGSPAVTLIPQTFNGTKLVIPKAPALGLLLKMSSQQGADRPIAYAS</sequence>
<dbReference type="GO" id="GO:0003723">
    <property type="term" value="F:RNA binding"/>
    <property type="evidence" value="ECO:0007669"/>
    <property type="project" value="InterPro"/>
</dbReference>
<protein>
    <submittedName>
        <fullName evidence="1">Uncharacterized protein</fullName>
    </submittedName>
</protein>